<dbReference type="Proteomes" id="UP001334248">
    <property type="component" value="Unassembled WGS sequence"/>
</dbReference>
<reference evidence="2 3" key="1">
    <citation type="journal article" date="2023" name="Res Sq">
        <title>Genomic and morphological characterization of Knufia obscura isolated from the Mars 2020 spacecraft assembly facility.</title>
        <authorList>
            <person name="Chander A.M."/>
            <person name="Teixeira M.M."/>
            <person name="Singh N.K."/>
            <person name="Williams M.P."/>
            <person name="Parker C.W."/>
            <person name="Leo P."/>
            <person name="Stajich J.E."/>
            <person name="Torok T."/>
            <person name="Tighe S."/>
            <person name="Mason C.E."/>
            <person name="Venkateswaran K."/>
        </authorList>
    </citation>
    <scope>NUCLEOTIDE SEQUENCE [LARGE SCALE GENOMIC DNA]</scope>
    <source>
        <strain evidence="2 3">CCFEE 5817</strain>
    </source>
</reference>
<feature type="region of interest" description="Disordered" evidence="1">
    <location>
        <begin position="117"/>
        <end position="141"/>
    </location>
</feature>
<evidence type="ECO:0008006" key="4">
    <source>
        <dbReference type="Google" id="ProtNLM"/>
    </source>
</evidence>
<feature type="compositionally biased region" description="Acidic residues" evidence="1">
    <location>
        <begin position="215"/>
        <end position="233"/>
    </location>
</feature>
<sequence>MLSKTVDQSPHGSKTIESSERRGGEDVDVARTLSRLGLPPSDIGTKTLRLYLSNRPATKHTTDISEVPCAYCLSQRITYRRLEGKERPYLPNFVEVMEGEVEYVADDVQPEGVEQLHPETEDDEPTLPTPPDPVAESDLADPDDERLLELFDYNKRDSGFVALQISCANNALRRCSDDLRGVKPYWRAYSRVPGFEIGTYGDSRTPDDQGSPPTEETEGDSAEEAFSFDDEPTQPDPIGTTDLARLFDYNENDPALKLLRNYVARPPRSNVRGDGPLPPASIPPCLRCLRFRMRCHRQPGSTECRECTLGGHRAKCSSDLRGATPYASRAYLYKLEGASRTLDDTVDVVDVADDEILEDETASEGYARAYGMSHSARPSAIYISDDDDPNTFNDTNDLSAWFKTSDRNPAQTTSEAEEDIGILTLRKYIANPPVKYKDPPPGTEVAKTPCRGCMVQRVACELLANDKEKCKRCDNGKGGSGTNCKRDLKGLKPYPPRNMNLQNPPYRGSLEGYDV</sequence>
<dbReference type="RefSeq" id="XP_064734169.1">
    <property type="nucleotide sequence ID" value="XM_064868672.1"/>
</dbReference>
<proteinExistence type="predicted"/>
<evidence type="ECO:0000313" key="2">
    <source>
        <dbReference type="EMBL" id="KAK5946079.1"/>
    </source>
</evidence>
<accession>A0ABR0RZQ5</accession>
<dbReference type="GeneID" id="89993667"/>
<evidence type="ECO:0000313" key="3">
    <source>
        <dbReference type="Proteomes" id="UP001334248"/>
    </source>
</evidence>
<feature type="compositionally biased region" description="Polar residues" evidence="1">
    <location>
        <begin position="1"/>
        <end position="16"/>
    </location>
</feature>
<feature type="region of interest" description="Disordered" evidence="1">
    <location>
        <begin position="1"/>
        <end position="26"/>
    </location>
</feature>
<feature type="region of interest" description="Disordered" evidence="1">
    <location>
        <begin position="197"/>
        <end position="241"/>
    </location>
</feature>
<comment type="caution">
    <text evidence="2">The sequence shown here is derived from an EMBL/GenBank/DDBJ whole genome shotgun (WGS) entry which is preliminary data.</text>
</comment>
<organism evidence="2 3">
    <name type="scientific">Knufia obscura</name>
    <dbReference type="NCBI Taxonomy" id="1635080"/>
    <lineage>
        <taxon>Eukaryota</taxon>
        <taxon>Fungi</taxon>
        <taxon>Dikarya</taxon>
        <taxon>Ascomycota</taxon>
        <taxon>Pezizomycotina</taxon>
        <taxon>Eurotiomycetes</taxon>
        <taxon>Chaetothyriomycetidae</taxon>
        <taxon>Chaetothyriales</taxon>
        <taxon>Trichomeriaceae</taxon>
        <taxon>Knufia</taxon>
    </lineage>
</organism>
<evidence type="ECO:0000256" key="1">
    <source>
        <dbReference type="SAM" id="MobiDB-lite"/>
    </source>
</evidence>
<name>A0ABR0RZQ5_9EURO</name>
<protein>
    <recommendedName>
        <fullName evidence="4">Zn(2)-C6 fungal-type domain-containing protein</fullName>
    </recommendedName>
</protein>
<keyword evidence="3" id="KW-1185">Reference proteome</keyword>
<feature type="region of interest" description="Disordered" evidence="1">
    <location>
        <begin position="475"/>
        <end position="515"/>
    </location>
</feature>
<feature type="compositionally biased region" description="Basic and acidic residues" evidence="1">
    <location>
        <begin position="17"/>
        <end position="26"/>
    </location>
</feature>
<gene>
    <name evidence="2" type="ORF">PMZ80_000218</name>
</gene>
<dbReference type="EMBL" id="JAVHJV010000001">
    <property type="protein sequence ID" value="KAK5946079.1"/>
    <property type="molecule type" value="Genomic_DNA"/>
</dbReference>